<feature type="domain" description="N-acetyltransferase" evidence="1">
    <location>
        <begin position="1"/>
        <end position="122"/>
    </location>
</feature>
<dbReference type="PANTHER" id="PTHR43328">
    <property type="entry name" value="ACETYLTRANSFERASE-RELATED"/>
    <property type="match status" value="1"/>
</dbReference>
<dbReference type="PROSITE" id="PS51186">
    <property type="entry name" value="GNAT"/>
    <property type="match status" value="1"/>
</dbReference>
<name>A0ABV9HZH0_9FLAO</name>
<dbReference type="InterPro" id="IPR000182">
    <property type="entry name" value="GNAT_dom"/>
</dbReference>
<evidence type="ECO:0000313" key="3">
    <source>
        <dbReference type="Proteomes" id="UP001596043"/>
    </source>
</evidence>
<dbReference type="PANTHER" id="PTHR43328:SF1">
    <property type="entry name" value="N-ACETYLTRANSFERASE DOMAIN-CONTAINING PROTEIN"/>
    <property type="match status" value="1"/>
</dbReference>
<dbReference type="Proteomes" id="UP001596043">
    <property type="component" value="Unassembled WGS sequence"/>
</dbReference>
<evidence type="ECO:0000259" key="1">
    <source>
        <dbReference type="PROSITE" id="PS51186"/>
    </source>
</evidence>
<evidence type="ECO:0000313" key="2">
    <source>
        <dbReference type="EMBL" id="MFC4635319.1"/>
    </source>
</evidence>
<proteinExistence type="predicted"/>
<keyword evidence="2" id="KW-0012">Acyltransferase</keyword>
<dbReference type="GO" id="GO:0016746">
    <property type="term" value="F:acyltransferase activity"/>
    <property type="evidence" value="ECO:0007669"/>
    <property type="project" value="UniProtKB-KW"/>
</dbReference>
<dbReference type="Gene3D" id="3.40.630.30">
    <property type="match status" value="1"/>
</dbReference>
<reference evidence="3" key="1">
    <citation type="journal article" date="2019" name="Int. J. Syst. Evol. Microbiol.">
        <title>The Global Catalogue of Microorganisms (GCM) 10K type strain sequencing project: providing services to taxonomists for standard genome sequencing and annotation.</title>
        <authorList>
            <consortium name="The Broad Institute Genomics Platform"/>
            <consortium name="The Broad Institute Genome Sequencing Center for Infectious Disease"/>
            <person name="Wu L."/>
            <person name="Ma J."/>
        </authorList>
    </citation>
    <scope>NUCLEOTIDE SEQUENCE [LARGE SCALE GENOMIC DNA]</scope>
    <source>
        <strain evidence="3">YJ-61-S</strain>
    </source>
</reference>
<dbReference type="RefSeq" id="WP_379980425.1">
    <property type="nucleotide sequence ID" value="NZ_JBHSFV010000010.1"/>
</dbReference>
<dbReference type="Pfam" id="PF00583">
    <property type="entry name" value="Acetyltransf_1"/>
    <property type="match status" value="1"/>
</dbReference>
<keyword evidence="2" id="KW-0808">Transferase</keyword>
<dbReference type="SUPFAM" id="SSF55729">
    <property type="entry name" value="Acyl-CoA N-acyltransferases (Nat)"/>
    <property type="match status" value="1"/>
</dbReference>
<sequence>MPIGKIGWRRVLIAVNNKNQILGHIDVKSYDQKHTSHRAILGMGVHRDHRRQGVGGSLIESMFSWVKANTELAQIDLWVLSQNLNAIKLYFKSGFKKIAEVEEMYGIDNKSYNAILMTKELE</sequence>
<dbReference type="EMBL" id="JBHSFV010000010">
    <property type="protein sequence ID" value="MFC4635319.1"/>
    <property type="molecule type" value="Genomic_DNA"/>
</dbReference>
<organism evidence="2 3">
    <name type="scientific">Dokdonia ponticola</name>
    <dbReference type="NCBI Taxonomy" id="2041041"/>
    <lineage>
        <taxon>Bacteria</taxon>
        <taxon>Pseudomonadati</taxon>
        <taxon>Bacteroidota</taxon>
        <taxon>Flavobacteriia</taxon>
        <taxon>Flavobacteriales</taxon>
        <taxon>Flavobacteriaceae</taxon>
        <taxon>Dokdonia</taxon>
    </lineage>
</organism>
<keyword evidence="3" id="KW-1185">Reference proteome</keyword>
<accession>A0ABV9HZH0</accession>
<dbReference type="InterPro" id="IPR016181">
    <property type="entry name" value="Acyl_CoA_acyltransferase"/>
</dbReference>
<comment type="caution">
    <text evidence="2">The sequence shown here is derived from an EMBL/GenBank/DDBJ whole genome shotgun (WGS) entry which is preliminary data.</text>
</comment>
<dbReference type="EC" id="2.3.-.-" evidence="2"/>
<gene>
    <name evidence="2" type="ORF">ACFO3O_15525</name>
</gene>
<protein>
    <submittedName>
        <fullName evidence="2">GNAT family N-acetyltransferase</fullName>
        <ecNumber evidence="2">2.3.-.-</ecNumber>
    </submittedName>
</protein>
<dbReference type="CDD" id="cd04301">
    <property type="entry name" value="NAT_SF"/>
    <property type="match status" value="1"/>
</dbReference>